<dbReference type="GO" id="GO:0008233">
    <property type="term" value="F:peptidase activity"/>
    <property type="evidence" value="ECO:0007669"/>
    <property type="project" value="UniProtKB-KW"/>
</dbReference>
<keyword evidence="2" id="KW-0472">Membrane</keyword>
<keyword evidence="2" id="KW-0812">Transmembrane</keyword>
<dbReference type="GO" id="GO:0006508">
    <property type="term" value="P:proteolysis"/>
    <property type="evidence" value="ECO:0007669"/>
    <property type="project" value="UniProtKB-KW"/>
</dbReference>
<evidence type="ECO:0000256" key="1">
    <source>
        <dbReference type="SAM" id="MobiDB-lite"/>
    </source>
</evidence>
<gene>
    <name evidence="3" type="ORF">EFW17_09140</name>
</gene>
<name>A0A3N0EBK9_9ACTN</name>
<reference evidence="3 4" key="1">
    <citation type="submission" date="2018-11" db="EMBL/GenBank/DDBJ databases">
        <title>The genome draft of YIM 96095.</title>
        <authorList>
            <person name="Tang S.-K."/>
            <person name="Chunyu W.-X."/>
            <person name="Feng Y.-Z."/>
        </authorList>
    </citation>
    <scope>NUCLEOTIDE SEQUENCE [LARGE SCALE GENOMIC DNA]</scope>
    <source>
        <strain evidence="3 4">YIM 96095</strain>
    </source>
</reference>
<dbReference type="Proteomes" id="UP000269198">
    <property type="component" value="Unassembled WGS sequence"/>
</dbReference>
<accession>A0A3N0EBK9</accession>
<dbReference type="PANTHER" id="PTHR36844:SF1">
    <property type="entry name" value="PROTEASE PRSW"/>
    <property type="match status" value="1"/>
</dbReference>
<feature type="region of interest" description="Disordered" evidence="1">
    <location>
        <begin position="408"/>
        <end position="445"/>
    </location>
</feature>
<organism evidence="3 4">
    <name type="scientific">Halostreptopolyspora alba</name>
    <dbReference type="NCBI Taxonomy" id="2487137"/>
    <lineage>
        <taxon>Bacteria</taxon>
        <taxon>Bacillati</taxon>
        <taxon>Actinomycetota</taxon>
        <taxon>Actinomycetes</taxon>
        <taxon>Streptosporangiales</taxon>
        <taxon>Nocardiopsidaceae</taxon>
        <taxon>Halostreptopolyspora</taxon>
    </lineage>
</organism>
<dbReference type="EMBL" id="RJMB01000007">
    <property type="protein sequence ID" value="RNL85243.1"/>
    <property type="molecule type" value="Genomic_DNA"/>
</dbReference>
<keyword evidence="3" id="KW-0378">Hydrolase</keyword>
<sequence>MPALDTKAILQGTEPGHRSIGLGIGMAISVVCALIMLGYLLWVGLETGEVAGIVGFLLSVAAAVIPVAIVVPLVLLLDRLEPEPTSMLTFAFLWGAGVAILLSFLLNTAGMEIYAVPVFGPDTGALLSTAVIAPVVEESAKGLVLLILLWRRRHELDSYTDGVIYAAMVAIGFAFTENALYFLSSFFQEGLFGLVFTFVLRGLVIPFGHPLYTAMIGIGVAYAAIHRGRARLLAPVAGWVAAVLLHAIWNGATVFGWVGLGVAYAVLFGVLVIVIVTAVRDRRRQVGAIAHHLPRYIPTALVTADDIRMLSSMAGRRAARSWARRNAGRRGRRAMKDYQLAATELALLHQRLERGVARPNPEGRRDAFLALMHAAREVFLGRAREPVAPAWAPTTTDSGFLTRSDFSHVIAQARATREMPPQPGSSGRGSAQEPPSPPPREPGSG</sequence>
<dbReference type="Pfam" id="PF13367">
    <property type="entry name" value="PrsW-protease"/>
    <property type="match status" value="1"/>
</dbReference>
<evidence type="ECO:0000313" key="3">
    <source>
        <dbReference type="EMBL" id="RNL85243.1"/>
    </source>
</evidence>
<feature type="compositionally biased region" description="Pro residues" evidence="1">
    <location>
        <begin position="434"/>
        <end position="445"/>
    </location>
</feature>
<comment type="caution">
    <text evidence="3">The sequence shown here is derived from an EMBL/GenBank/DDBJ whole genome shotgun (WGS) entry which is preliminary data.</text>
</comment>
<feature type="transmembrane region" description="Helical" evidence="2">
    <location>
        <begin position="162"/>
        <end position="183"/>
    </location>
</feature>
<feature type="transmembrane region" description="Helical" evidence="2">
    <location>
        <begin position="255"/>
        <end position="279"/>
    </location>
</feature>
<keyword evidence="4" id="KW-1185">Reference proteome</keyword>
<keyword evidence="3" id="KW-0645">Protease</keyword>
<feature type="transmembrane region" description="Helical" evidence="2">
    <location>
        <begin position="88"/>
        <end position="106"/>
    </location>
</feature>
<evidence type="ECO:0000313" key="4">
    <source>
        <dbReference type="Proteomes" id="UP000269198"/>
    </source>
</evidence>
<feature type="transmembrane region" description="Helical" evidence="2">
    <location>
        <begin position="232"/>
        <end position="249"/>
    </location>
</feature>
<feature type="transmembrane region" description="Helical" evidence="2">
    <location>
        <begin position="20"/>
        <end position="41"/>
    </location>
</feature>
<dbReference type="RefSeq" id="WP_123200898.1">
    <property type="nucleotide sequence ID" value="NZ_RJMB01000007.1"/>
</dbReference>
<dbReference type="InterPro" id="IPR026898">
    <property type="entry name" value="PrsW"/>
</dbReference>
<dbReference type="OrthoDB" id="9785431at2"/>
<feature type="transmembrane region" description="Helical" evidence="2">
    <location>
        <begin position="53"/>
        <end position="76"/>
    </location>
</feature>
<protein>
    <submittedName>
        <fullName evidence="3">Protease PrsW</fullName>
    </submittedName>
</protein>
<keyword evidence="2" id="KW-1133">Transmembrane helix</keyword>
<dbReference type="AlphaFoldDB" id="A0A3N0EBK9"/>
<feature type="transmembrane region" description="Helical" evidence="2">
    <location>
        <begin position="203"/>
        <end position="225"/>
    </location>
</feature>
<dbReference type="PANTHER" id="PTHR36844">
    <property type="entry name" value="PROTEASE PRSW"/>
    <property type="match status" value="1"/>
</dbReference>
<evidence type="ECO:0000256" key="2">
    <source>
        <dbReference type="SAM" id="Phobius"/>
    </source>
</evidence>
<proteinExistence type="predicted"/>